<keyword evidence="3" id="KW-0645">Protease</keyword>
<evidence type="ECO:0000313" key="7">
    <source>
        <dbReference type="EMBL" id="SNB67103.1"/>
    </source>
</evidence>
<dbReference type="Gene3D" id="3.40.220.10">
    <property type="entry name" value="Leucine Aminopeptidase, subunit E, domain 1"/>
    <property type="match status" value="1"/>
</dbReference>
<gene>
    <name evidence="7" type="ORF">SAMN07250955_105256</name>
</gene>
<evidence type="ECO:0000256" key="5">
    <source>
        <dbReference type="ARBA" id="ARBA00023211"/>
    </source>
</evidence>
<dbReference type="EMBL" id="FYEH01000005">
    <property type="protein sequence ID" value="SNB67103.1"/>
    <property type="molecule type" value="Genomic_DNA"/>
</dbReference>
<dbReference type="Proteomes" id="UP000197065">
    <property type="component" value="Unassembled WGS sequence"/>
</dbReference>
<dbReference type="RefSeq" id="WP_088561253.1">
    <property type="nucleotide sequence ID" value="NZ_FYEH01000005.1"/>
</dbReference>
<evidence type="ECO:0000256" key="2">
    <source>
        <dbReference type="ARBA" id="ARBA00022438"/>
    </source>
</evidence>
<keyword evidence="5" id="KW-0464">Manganese</keyword>
<evidence type="ECO:0000256" key="1">
    <source>
        <dbReference type="ARBA" id="ARBA00009528"/>
    </source>
</evidence>
<sequence>MLPYLTPLASLVDRQDNARTLHLVRPNMYGQWLTEIGERGRRWLASTGFEPRPNNVGLFPDTDGELEAAVVVTHEPAELWDVAAAIPALPSGPWLIKGDDLEAAEAALAFAMQSYRFTRYRNDNTQQPMLVIGDAAARQRARILAKSIYMARDLVNTPTNDLGPEQLQAAVEFVAKEGGAKIRAVVGEELIVQNYPTIHAVGRASPSPPRLLDLTWGAPDAPKVTLIGKGVCFDTGGLDIKPSSSMLLMRKDMAGAALMLALARSIMALALKVRLRLLIPAVENSIAGNAFRPGDILTTRKGLSVEIGNTDAEGRLILADALADADDETPDIILDAATLTGAARVAIGPDLPALFSPNDGLASDILRHGNHVNEPLWRLPLHAPYSRYIESPVADLNNAGTKPFAGSVTAALFLQRFLTNTPNWAHLDIFGWNDESRPGRPRGGEATAFRALLSFLEERYG</sequence>
<reference evidence="7 8" key="1">
    <citation type="submission" date="2017-06" db="EMBL/GenBank/DDBJ databases">
        <authorList>
            <person name="Kim H.J."/>
            <person name="Triplett B.A."/>
        </authorList>
    </citation>
    <scope>NUCLEOTIDE SEQUENCE [LARGE SCALE GENOMIC DNA]</scope>
    <source>
        <strain evidence="7 8">B29T1</strain>
    </source>
</reference>
<keyword evidence="2 7" id="KW-0031">Aminopeptidase</keyword>
<dbReference type="GO" id="GO:0005737">
    <property type="term" value="C:cytoplasm"/>
    <property type="evidence" value="ECO:0007669"/>
    <property type="project" value="InterPro"/>
</dbReference>
<dbReference type="Pfam" id="PF00883">
    <property type="entry name" value="Peptidase_M17"/>
    <property type="match status" value="1"/>
</dbReference>
<dbReference type="Gene3D" id="3.40.630.10">
    <property type="entry name" value="Zn peptidases"/>
    <property type="match status" value="1"/>
</dbReference>
<accession>A0A212R4Y3</accession>
<dbReference type="Pfam" id="PF21337">
    <property type="entry name" value="Peptidase_M17_N_1"/>
    <property type="match status" value="1"/>
</dbReference>
<comment type="similarity">
    <text evidence="1">Belongs to the peptidase M17 family.</text>
</comment>
<dbReference type="PRINTS" id="PR00481">
    <property type="entry name" value="LAMNOPPTDASE"/>
</dbReference>
<dbReference type="AlphaFoldDB" id="A0A212R4Y3"/>
<dbReference type="PANTHER" id="PTHR11963:SF20">
    <property type="entry name" value="PEPTIDASE B"/>
    <property type="match status" value="1"/>
</dbReference>
<keyword evidence="8" id="KW-1185">Reference proteome</keyword>
<dbReference type="GO" id="GO:0006508">
    <property type="term" value="P:proteolysis"/>
    <property type="evidence" value="ECO:0007669"/>
    <property type="project" value="UniProtKB-KW"/>
</dbReference>
<evidence type="ECO:0000256" key="3">
    <source>
        <dbReference type="ARBA" id="ARBA00022670"/>
    </source>
</evidence>
<dbReference type="OrthoDB" id="9809354at2"/>
<evidence type="ECO:0000313" key="8">
    <source>
        <dbReference type="Proteomes" id="UP000197065"/>
    </source>
</evidence>
<dbReference type="PANTHER" id="PTHR11963">
    <property type="entry name" value="LEUCINE AMINOPEPTIDASE-RELATED"/>
    <property type="match status" value="1"/>
</dbReference>
<dbReference type="CDD" id="cd00433">
    <property type="entry name" value="Peptidase_M17"/>
    <property type="match status" value="1"/>
</dbReference>
<protein>
    <submittedName>
        <fullName evidence="7">Leucyl aminopeptidase</fullName>
    </submittedName>
</protein>
<organism evidence="7 8">
    <name type="scientific">Arboricoccus pini</name>
    <dbReference type="NCBI Taxonomy" id="1963835"/>
    <lineage>
        <taxon>Bacteria</taxon>
        <taxon>Pseudomonadati</taxon>
        <taxon>Pseudomonadota</taxon>
        <taxon>Alphaproteobacteria</taxon>
        <taxon>Geminicoccales</taxon>
        <taxon>Geminicoccaceae</taxon>
        <taxon>Arboricoccus</taxon>
    </lineage>
</organism>
<keyword evidence="4" id="KW-0378">Hydrolase</keyword>
<proteinExistence type="inferred from homology"/>
<evidence type="ECO:0000259" key="6">
    <source>
        <dbReference type="PROSITE" id="PS00631"/>
    </source>
</evidence>
<feature type="domain" description="Cytosol aminopeptidase" evidence="6">
    <location>
        <begin position="309"/>
        <end position="316"/>
    </location>
</feature>
<dbReference type="PROSITE" id="PS00631">
    <property type="entry name" value="CYTOSOL_AP"/>
    <property type="match status" value="1"/>
</dbReference>
<dbReference type="InterPro" id="IPR048816">
    <property type="entry name" value="Peptidase_M17_N_1"/>
</dbReference>
<dbReference type="InterPro" id="IPR011356">
    <property type="entry name" value="Leucine_aapep/pepB"/>
</dbReference>
<dbReference type="InterPro" id="IPR043472">
    <property type="entry name" value="Macro_dom-like"/>
</dbReference>
<dbReference type="InterPro" id="IPR000819">
    <property type="entry name" value="Peptidase_M17_C"/>
</dbReference>
<dbReference type="GO" id="GO:0030145">
    <property type="term" value="F:manganese ion binding"/>
    <property type="evidence" value="ECO:0007669"/>
    <property type="project" value="InterPro"/>
</dbReference>
<name>A0A212R4Y3_9PROT</name>
<evidence type="ECO:0000256" key="4">
    <source>
        <dbReference type="ARBA" id="ARBA00022801"/>
    </source>
</evidence>
<dbReference type="SUPFAM" id="SSF53187">
    <property type="entry name" value="Zn-dependent exopeptidases"/>
    <property type="match status" value="1"/>
</dbReference>
<dbReference type="GO" id="GO:0070006">
    <property type="term" value="F:metalloaminopeptidase activity"/>
    <property type="evidence" value="ECO:0007669"/>
    <property type="project" value="InterPro"/>
</dbReference>